<protein>
    <recommendedName>
        <fullName evidence="6">GH26 domain-containing protein</fullName>
    </recommendedName>
</protein>
<dbReference type="EMBL" id="WVTA01000003">
    <property type="protein sequence ID" value="KAK3214773.1"/>
    <property type="molecule type" value="Genomic_DNA"/>
</dbReference>
<dbReference type="Gene3D" id="3.20.20.80">
    <property type="entry name" value="Glycosidases"/>
    <property type="match status" value="1"/>
</dbReference>
<dbReference type="SUPFAM" id="SSF51445">
    <property type="entry name" value="(Trans)glycosidases"/>
    <property type="match status" value="1"/>
</dbReference>
<evidence type="ECO:0000256" key="5">
    <source>
        <dbReference type="SAM" id="MobiDB-lite"/>
    </source>
</evidence>
<keyword evidence="2 4" id="KW-0378">Hydrolase</keyword>
<dbReference type="GO" id="GO:0006080">
    <property type="term" value="P:substituted mannan metabolic process"/>
    <property type="evidence" value="ECO:0007669"/>
    <property type="project" value="InterPro"/>
</dbReference>
<dbReference type="InterPro" id="IPR022790">
    <property type="entry name" value="GH26_dom"/>
</dbReference>
<evidence type="ECO:0000256" key="3">
    <source>
        <dbReference type="ARBA" id="ARBA00023295"/>
    </source>
</evidence>
<dbReference type="PROSITE" id="PS51764">
    <property type="entry name" value="GH26"/>
    <property type="match status" value="1"/>
</dbReference>
<feature type="compositionally biased region" description="Low complexity" evidence="5">
    <location>
        <begin position="351"/>
        <end position="367"/>
    </location>
</feature>
<dbReference type="PANTHER" id="PTHR40079">
    <property type="entry name" value="MANNAN ENDO-1,4-BETA-MANNOSIDASE E-RELATED"/>
    <property type="match status" value="1"/>
</dbReference>
<feature type="active site" description="Proton donor" evidence="4">
    <location>
        <position position="169"/>
    </location>
</feature>
<dbReference type="InterPro" id="IPR017853">
    <property type="entry name" value="GH"/>
</dbReference>
<evidence type="ECO:0000259" key="6">
    <source>
        <dbReference type="PROSITE" id="PS51764"/>
    </source>
</evidence>
<reference evidence="7 8" key="1">
    <citation type="submission" date="2021-02" db="EMBL/GenBank/DDBJ databases">
        <title>Genome assembly of Pseudopithomyces chartarum.</title>
        <authorList>
            <person name="Jauregui R."/>
            <person name="Singh J."/>
            <person name="Voisey C."/>
        </authorList>
    </citation>
    <scope>NUCLEOTIDE SEQUENCE [LARGE SCALE GENOMIC DNA]</scope>
    <source>
        <strain evidence="7 8">AGR01</strain>
    </source>
</reference>
<dbReference type="AlphaFoldDB" id="A0AAN6M2U5"/>
<dbReference type="PANTHER" id="PTHR40079:SF6">
    <property type="entry name" value="GH26 DOMAIN-CONTAINING PROTEIN"/>
    <property type="match status" value="1"/>
</dbReference>
<dbReference type="Pfam" id="PF02156">
    <property type="entry name" value="Glyco_hydro_26"/>
    <property type="match status" value="1"/>
</dbReference>
<feature type="domain" description="GH26" evidence="6">
    <location>
        <begin position="1"/>
        <end position="325"/>
    </location>
</feature>
<evidence type="ECO:0000256" key="1">
    <source>
        <dbReference type="ARBA" id="ARBA00007754"/>
    </source>
</evidence>
<feature type="active site" description="Nucleophile" evidence="4">
    <location>
        <position position="273"/>
    </location>
</feature>
<comment type="similarity">
    <text evidence="1 4">Belongs to the glycosyl hydrolase 26 family.</text>
</comment>
<gene>
    <name evidence="7" type="ORF">GRF29_19g1224545</name>
</gene>
<comment type="caution">
    <text evidence="7">The sequence shown here is derived from an EMBL/GenBank/DDBJ whole genome shotgun (WGS) entry which is preliminary data.</text>
</comment>
<dbReference type="Proteomes" id="UP001280581">
    <property type="component" value="Unassembled WGS sequence"/>
</dbReference>
<accession>A0AAN6M2U5</accession>
<keyword evidence="3 4" id="KW-0326">Glycosidase</keyword>
<dbReference type="InterPro" id="IPR000805">
    <property type="entry name" value="Glyco_hydro_26"/>
</dbReference>
<organism evidence="7 8">
    <name type="scientific">Pseudopithomyces chartarum</name>
    <dbReference type="NCBI Taxonomy" id="1892770"/>
    <lineage>
        <taxon>Eukaryota</taxon>
        <taxon>Fungi</taxon>
        <taxon>Dikarya</taxon>
        <taxon>Ascomycota</taxon>
        <taxon>Pezizomycotina</taxon>
        <taxon>Dothideomycetes</taxon>
        <taxon>Pleosporomycetidae</taxon>
        <taxon>Pleosporales</taxon>
        <taxon>Massarineae</taxon>
        <taxon>Didymosphaeriaceae</taxon>
        <taxon>Pseudopithomyces</taxon>
    </lineage>
</organism>
<proteinExistence type="inferred from homology"/>
<sequence length="407" mass="43538">MKNSFYTAALAAMTASMGATMSVPRAGNYPIEKNPGFGNVAVGQVQKRATKDLGLPDDTLKTNCISIGFLPSEGDSASPRYTMAQINGALGAQSSTYGWYAQITSSGFDGSQLLAVKEDIVASGAVFVASVMPSIDFSAVTEDVAKQVASVMKQFTDAGVTVWLRYAHEMNWYVTDGTYHGDASSFQTSWKNIYNAACKGNDKVSCFWSPNQAGSVSDLQPWWPGEEYVDLVGIDCYPRSGDDTSSNELFDRFYGGFYDAFSKPYGLPFAIGETGAGTGQKVQWLKTLVNQKEKYPNYVSMSWFEFDKEADFRIVMTDAGTLSQTKDILLAGGNDQCGGSGNGTTPPPQTQNPAPSATSKPAASGTSQPVSSPTNSGAGCDWGCWGWDCSASVPCQEPWTCKGGYCK</sequence>
<evidence type="ECO:0000313" key="8">
    <source>
        <dbReference type="Proteomes" id="UP001280581"/>
    </source>
</evidence>
<evidence type="ECO:0000256" key="2">
    <source>
        <dbReference type="ARBA" id="ARBA00022801"/>
    </source>
</evidence>
<feature type="region of interest" description="Disordered" evidence="5">
    <location>
        <begin position="333"/>
        <end position="373"/>
    </location>
</feature>
<evidence type="ECO:0000256" key="4">
    <source>
        <dbReference type="PROSITE-ProRule" id="PRU01100"/>
    </source>
</evidence>
<name>A0AAN6M2U5_9PLEO</name>
<keyword evidence="8" id="KW-1185">Reference proteome</keyword>
<dbReference type="GO" id="GO:0016985">
    <property type="term" value="F:mannan endo-1,4-beta-mannosidase activity"/>
    <property type="evidence" value="ECO:0007669"/>
    <property type="project" value="InterPro"/>
</dbReference>
<evidence type="ECO:0000313" key="7">
    <source>
        <dbReference type="EMBL" id="KAK3214773.1"/>
    </source>
</evidence>